<feature type="domain" description="HTH tetR-type" evidence="3">
    <location>
        <begin position="12"/>
        <end position="72"/>
    </location>
</feature>
<reference evidence="4" key="1">
    <citation type="journal article" date="2015" name="Genome Announc.">
        <title>Draft Genome Sequence of Anaerolineae Strain TC1, a Novel Isolate from a Methanogenic Wastewater Treatment System.</title>
        <authorList>
            <person name="Matsuura N."/>
            <person name="Tourlousse D.M."/>
            <person name="Sun L."/>
            <person name="Toyonaga M."/>
            <person name="Kuroda K."/>
            <person name="Ohashi A."/>
            <person name="Cruz R."/>
            <person name="Yamaguchi T."/>
            <person name="Sekiguchi Y."/>
        </authorList>
    </citation>
    <scope>NUCLEOTIDE SEQUENCE [LARGE SCALE GENOMIC DNA]</scope>
    <source>
        <strain evidence="4">TC1</strain>
    </source>
</reference>
<name>A0A0S7BJ43_9CHLR</name>
<accession>A0A0S7BJ43</accession>
<dbReference type="SUPFAM" id="SSF46689">
    <property type="entry name" value="Homeodomain-like"/>
    <property type="match status" value="1"/>
</dbReference>
<organism evidence="4">
    <name type="scientific">Flexilinea flocculi</name>
    <dbReference type="NCBI Taxonomy" id="1678840"/>
    <lineage>
        <taxon>Bacteria</taxon>
        <taxon>Bacillati</taxon>
        <taxon>Chloroflexota</taxon>
        <taxon>Anaerolineae</taxon>
        <taxon>Anaerolineales</taxon>
        <taxon>Anaerolineaceae</taxon>
        <taxon>Flexilinea</taxon>
    </lineage>
</organism>
<dbReference type="RefSeq" id="WP_062279561.1">
    <property type="nucleotide sequence ID" value="NZ_DF968181.1"/>
</dbReference>
<dbReference type="InterPro" id="IPR050624">
    <property type="entry name" value="HTH-type_Tx_Regulator"/>
</dbReference>
<evidence type="ECO:0000259" key="3">
    <source>
        <dbReference type="PROSITE" id="PS50977"/>
    </source>
</evidence>
<evidence type="ECO:0000256" key="2">
    <source>
        <dbReference type="PROSITE-ProRule" id="PRU00335"/>
    </source>
</evidence>
<dbReference type="PANTHER" id="PTHR43479:SF7">
    <property type="entry name" value="TETR-FAMILY TRANSCRIPTIONAL REGULATOR"/>
    <property type="match status" value="1"/>
</dbReference>
<dbReference type="EMBL" id="DF968181">
    <property type="protein sequence ID" value="GAP40349.1"/>
    <property type="molecule type" value="Genomic_DNA"/>
</dbReference>
<dbReference type="InterPro" id="IPR039532">
    <property type="entry name" value="TetR_C_Firmicutes"/>
</dbReference>
<evidence type="ECO:0000313" key="4">
    <source>
        <dbReference type="EMBL" id="GAP40349.1"/>
    </source>
</evidence>
<dbReference type="STRING" id="1678840.ATC1_13321"/>
<protein>
    <submittedName>
        <fullName evidence="4">Transcriptional regulator, TetR family</fullName>
    </submittedName>
</protein>
<dbReference type="PANTHER" id="PTHR43479">
    <property type="entry name" value="ACREF/ENVCD OPERON REPRESSOR-RELATED"/>
    <property type="match status" value="1"/>
</dbReference>
<keyword evidence="1 2" id="KW-0238">DNA-binding</keyword>
<dbReference type="OrthoDB" id="154075at2"/>
<dbReference type="InterPro" id="IPR001647">
    <property type="entry name" value="HTH_TetR"/>
</dbReference>
<dbReference type="Pfam" id="PF00440">
    <property type="entry name" value="TetR_N"/>
    <property type="match status" value="1"/>
</dbReference>
<gene>
    <name evidence="4" type="ORF">ATC1_13321</name>
</gene>
<sequence length="191" mass="22112">MMIEKKTDRRIKITKMLLRQSLLELMKEKPINKITITEICSHADINRNTFYTYYSTPDELLHQIENDLYDEIRHSVESSLQISTVSSSLLEIFTAISKNEDLCKILFSEFGDKVFLRKIMDIAYDRCITEWSEIAPDLPKRQLDLVYTFIANGCAGIIESWIQSGFKESPEEIAQIINTISSNGLQTFLMK</sequence>
<dbReference type="Gene3D" id="1.10.357.10">
    <property type="entry name" value="Tetracycline Repressor, domain 2"/>
    <property type="match status" value="1"/>
</dbReference>
<evidence type="ECO:0000313" key="5">
    <source>
        <dbReference type="Proteomes" id="UP000053370"/>
    </source>
</evidence>
<dbReference type="InterPro" id="IPR009057">
    <property type="entry name" value="Homeodomain-like_sf"/>
</dbReference>
<proteinExistence type="predicted"/>
<dbReference type="GO" id="GO:0003677">
    <property type="term" value="F:DNA binding"/>
    <property type="evidence" value="ECO:0007669"/>
    <property type="project" value="UniProtKB-UniRule"/>
</dbReference>
<keyword evidence="5" id="KW-1185">Reference proteome</keyword>
<dbReference type="Pfam" id="PF14278">
    <property type="entry name" value="TetR_C_8"/>
    <property type="match status" value="1"/>
</dbReference>
<dbReference type="AlphaFoldDB" id="A0A0S7BJ43"/>
<feature type="DNA-binding region" description="H-T-H motif" evidence="2">
    <location>
        <begin position="35"/>
        <end position="54"/>
    </location>
</feature>
<dbReference type="Proteomes" id="UP000053370">
    <property type="component" value="Unassembled WGS sequence"/>
</dbReference>
<evidence type="ECO:0000256" key="1">
    <source>
        <dbReference type="ARBA" id="ARBA00023125"/>
    </source>
</evidence>
<dbReference type="PROSITE" id="PS50977">
    <property type="entry name" value="HTH_TETR_2"/>
    <property type="match status" value="1"/>
</dbReference>